<evidence type="ECO:0000256" key="3">
    <source>
        <dbReference type="SAM" id="SignalP"/>
    </source>
</evidence>
<dbReference type="Proteomes" id="UP000270343">
    <property type="component" value="Unassembled WGS sequence"/>
</dbReference>
<evidence type="ECO:0008006" key="6">
    <source>
        <dbReference type="Google" id="ProtNLM"/>
    </source>
</evidence>
<name>A0A3B0BUK3_9ACTN</name>
<dbReference type="EMBL" id="RBAM01000002">
    <property type="protein sequence ID" value="RKN76490.1"/>
    <property type="molecule type" value="Genomic_DNA"/>
</dbReference>
<proteinExistence type="predicted"/>
<comment type="caution">
    <text evidence="4">The sequence shown here is derived from an EMBL/GenBank/DDBJ whole genome shotgun (WGS) entry which is preliminary data.</text>
</comment>
<evidence type="ECO:0000256" key="2">
    <source>
        <dbReference type="SAM" id="Phobius"/>
    </source>
</evidence>
<gene>
    <name evidence="4" type="ORF">D7231_05750</name>
</gene>
<feature type="chain" id="PRO_5017324694" description="DUF3592 domain-containing protein" evidence="3">
    <location>
        <begin position="30"/>
        <end position="163"/>
    </location>
</feature>
<feature type="region of interest" description="Disordered" evidence="1">
    <location>
        <begin position="142"/>
        <end position="163"/>
    </location>
</feature>
<reference evidence="4 5" key="1">
    <citation type="journal article" date="2015" name="Antonie Van Leeuwenhoek">
        <title>Streptomyces klenkii sp. nov., isolated from deep marine sediment.</title>
        <authorList>
            <person name="Veyisoglu A."/>
            <person name="Sahin N."/>
        </authorList>
    </citation>
    <scope>NUCLEOTIDE SEQUENCE [LARGE SCALE GENOMIC DNA]</scope>
    <source>
        <strain evidence="4 5">KCTC 29202</strain>
    </source>
</reference>
<protein>
    <recommendedName>
        <fullName evidence="6">DUF3592 domain-containing protein</fullName>
    </recommendedName>
</protein>
<keyword evidence="3" id="KW-0732">Signal</keyword>
<feature type="transmembrane region" description="Helical" evidence="2">
    <location>
        <begin position="109"/>
        <end position="130"/>
    </location>
</feature>
<evidence type="ECO:0000313" key="5">
    <source>
        <dbReference type="Proteomes" id="UP000270343"/>
    </source>
</evidence>
<evidence type="ECO:0000313" key="4">
    <source>
        <dbReference type="EMBL" id="RKN76490.1"/>
    </source>
</evidence>
<feature type="signal peptide" evidence="3">
    <location>
        <begin position="1"/>
        <end position="29"/>
    </location>
</feature>
<accession>A0A3B0BUK3</accession>
<keyword evidence="2" id="KW-0472">Membrane</keyword>
<keyword evidence="2" id="KW-0812">Transmembrane</keyword>
<sequence>MTAKTTTKAKRWAAGLLCLLMAVLPGAYAVPGLVRSTGLVGTPGTFTVLLCETTGTGRGTHTVCYGTFRPDGGGRADDRAVMETKYGAGERVAVTRSGGAYYSVTPAAFFGWLAVDVFAAFMLLCAALIFGARWPARAWGAVRGSRGSPRTAPGSKAAVAARR</sequence>
<dbReference type="AlphaFoldDB" id="A0A3B0BUK3"/>
<evidence type="ECO:0000256" key="1">
    <source>
        <dbReference type="SAM" id="MobiDB-lite"/>
    </source>
</evidence>
<keyword evidence="5" id="KW-1185">Reference proteome</keyword>
<keyword evidence="2" id="KW-1133">Transmembrane helix</keyword>
<organism evidence="4 5">
    <name type="scientific">Streptomyces klenkii</name>
    <dbReference type="NCBI Taxonomy" id="1420899"/>
    <lineage>
        <taxon>Bacteria</taxon>
        <taxon>Bacillati</taxon>
        <taxon>Actinomycetota</taxon>
        <taxon>Actinomycetes</taxon>
        <taxon>Kitasatosporales</taxon>
        <taxon>Streptomycetaceae</taxon>
        <taxon>Streptomyces</taxon>
    </lineage>
</organism>